<accession>A0A1Q8CPP7</accession>
<evidence type="ECO:0000259" key="1">
    <source>
        <dbReference type="Pfam" id="PF24254"/>
    </source>
</evidence>
<feature type="domain" description="DUF7455" evidence="1">
    <location>
        <begin position="15"/>
        <end position="60"/>
    </location>
</feature>
<dbReference type="AlphaFoldDB" id="A0A1Q8CPP7"/>
<comment type="caution">
    <text evidence="2">The sequence shown here is derived from an EMBL/GenBank/DDBJ whole genome shotgun (WGS) entry which is preliminary data.</text>
</comment>
<proteinExistence type="predicted"/>
<dbReference type="EMBL" id="MSIE01000030">
    <property type="protein sequence ID" value="OLF16321.1"/>
    <property type="molecule type" value="Genomic_DNA"/>
</dbReference>
<sequence>MTTAFATPNDLRSDTSERCDRCSAEAKVLALLNTGGELVFCRHHAREHRAALEPLALIIEHGAD</sequence>
<dbReference type="Proteomes" id="UP000185596">
    <property type="component" value="Unassembled WGS sequence"/>
</dbReference>
<protein>
    <recommendedName>
        <fullName evidence="1">DUF7455 domain-containing protein</fullName>
    </recommendedName>
</protein>
<reference evidence="2 3" key="1">
    <citation type="submission" date="2016-12" db="EMBL/GenBank/DDBJ databases">
        <title>The draft genome sequence of Actinophytocola sp. 11-183.</title>
        <authorList>
            <person name="Wang W."/>
            <person name="Yuan L."/>
        </authorList>
    </citation>
    <scope>NUCLEOTIDE SEQUENCE [LARGE SCALE GENOMIC DNA]</scope>
    <source>
        <strain evidence="2 3">11-183</strain>
    </source>
</reference>
<dbReference type="Pfam" id="PF24254">
    <property type="entry name" value="DUF7455"/>
    <property type="match status" value="1"/>
</dbReference>
<dbReference type="STRING" id="1912961.BU204_17200"/>
<organism evidence="2 3">
    <name type="scientific">Actinophytocola xanthii</name>
    <dbReference type="NCBI Taxonomy" id="1912961"/>
    <lineage>
        <taxon>Bacteria</taxon>
        <taxon>Bacillati</taxon>
        <taxon>Actinomycetota</taxon>
        <taxon>Actinomycetes</taxon>
        <taxon>Pseudonocardiales</taxon>
        <taxon>Pseudonocardiaceae</taxon>
    </lineage>
</organism>
<dbReference type="OrthoDB" id="3539048at2"/>
<name>A0A1Q8CPP7_9PSEU</name>
<dbReference type="InterPro" id="IPR055878">
    <property type="entry name" value="DUF7455"/>
</dbReference>
<gene>
    <name evidence="2" type="ORF">BU204_17200</name>
</gene>
<evidence type="ECO:0000313" key="3">
    <source>
        <dbReference type="Proteomes" id="UP000185596"/>
    </source>
</evidence>
<dbReference type="RefSeq" id="WP_075126703.1">
    <property type="nucleotide sequence ID" value="NZ_MSIE01000030.1"/>
</dbReference>
<evidence type="ECO:0000313" key="2">
    <source>
        <dbReference type="EMBL" id="OLF16321.1"/>
    </source>
</evidence>
<keyword evidence="3" id="KW-1185">Reference proteome</keyword>